<sequence length="101" mass="11648">MKIGNLLWFTGAAVLSYQLVKNREKILAEIDESGQLIEKSQASLANIQKNLNFLEDQEASMKKLGQDFQYKLKVFEQEAKGHLHQIQEIWENSNLDLDLDL</sequence>
<evidence type="ECO:0000313" key="3">
    <source>
        <dbReference type="Proteomes" id="UP001519296"/>
    </source>
</evidence>
<name>A0ABS5B3X2_9STRE</name>
<evidence type="ECO:0000256" key="1">
    <source>
        <dbReference type="SAM" id="Coils"/>
    </source>
</evidence>
<accession>A0ABS5B3X2</accession>
<feature type="coiled-coil region" evidence="1">
    <location>
        <begin position="37"/>
        <end position="64"/>
    </location>
</feature>
<proteinExistence type="predicted"/>
<dbReference type="Proteomes" id="UP001519296">
    <property type="component" value="Unassembled WGS sequence"/>
</dbReference>
<evidence type="ECO:0008006" key="4">
    <source>
        <dbReference type="Google" id="ProtNLM"/>
    </source>
</evidence>
<dbReference type="RefSeq" id="WP_209628019.1">
    <property type="nucleotide sequence ID" value="NZ_PRDG01000003.1"/>
</dbReference>
<gene>
    <name evidence="2" type="ORF">C4K46_06145</name>
</gene>
<keyword evidence="3" id="KW-1185">Reference proteome</keyword>
<comment type="caution">
    <text evidence="2">The sequence shown here is derived from an EMBL/GenBank/DDBJ whole genome shotgun (WGS) entry which is preliminary data.</text>
</comment>
<keyword evidence="1" id="KW-0175">Coiled coil</keyword>
<evidence type="ECO:0000313" key="2">
    <source>
        <dbReference type="EMBL" id="MBP2623521.1"/>
    </source>
</evidence>
<organism evidence="2 3">
    <name type="scientific">Streptococcus oricebi</name>
    <dbReference type="NCBI Taxonomy" id="1547447"/>
    <lineage>
        <taxon>Bacteria</taxon>
        <taxon>Bacillati</taxon>
        <taxon>Bacillota</taxon>
        <taxon>Bacilli</taxon>
        <taxon>Lactobacillales</taxon>
        <taxon>Streptococcaceae</taxon>
        <taxon>Streptococcus</taxon>
    </lineage>
</organism>
<reference evidence="2 3" key="1">
    <citation type="submission" date="2018-02" db="EMBL/GenBank/DDBJ databases">
        <title>Draft genome sequence of Streptococcus oricebi CCUG 70868T type strain.</title>
        <authorList>
            <person name="Mendez V."/>
            <person name="Salva-Serra F."/>
            <person name="Jaen-Luchoro D."/>
            <person name="Gonzales-Siles L."/>
            <person name="Karlsson R."/>
            <person name="Engstrom-Jakobsson H."/>
            <person name="Busquets A."/>
            <person name="Gomila M."/>
            <person name="Pineiro-Iglesias B."/>
            <person name="Bennasar-Figueras A."/>
            <person name="Seeger M."/>
            <person name="Moore E."/>
        </authorList>
    </citation>
    <scope>NUCLEOTIDE SEQUENCE [LARGE SCALE GENOMIC DNA]</scope>
    <source>
        <strain evidence="2 3">CCUG 70868</strain>
    </source>
</reference>
<protein>
    <recommendedName>
        <fullName evidence="4">Chemotaxis protein</fullName>
    </recommendedName>
</protein>
<dbReference type="EMBL" id="PRDG01000003">
    <property type="protein sequence ID" value="MBP2623521.1"/>
    <property type="molecule type" value="Genomic_DNA"/>
</dbReference>